<dbReference type="OrthoDB" id="6533453at2759"/>
<feature type="compositionally biased region" description="Polar residues" evidence="1">
    <location>
        <begin position="205"/>
        <end position="228"/>
    </location>
</feature>
<gene>
    <name evidence="3" type="ORF">ONB1V03_LOCUS2644</name>
</gene>
<evidence type="ECO:0000256" key="2">
    <source>
        <dbReference type="SAM" id="Phobius"/>
    </source>
</evidence>
<organism evidence="3">
    <name type="scientific">Oppiella nova</name>
    <dbReference type="NCBI Taxonomy" id="334625"/>
    <lineage>
        <taxon>Eukaryota</taxon>
        <taxon>Metazoa</taxon>
        <taxon>Ecdysozoa</taxon>
        <taxon>Arthropoda</taxon>
        <taxon>Chelicerata</taxon>
        <taxon>Arachnida</taxon>
        <taxon>Acari</taxon>
        <taxon>Acariformes</taxon>
        <taxon>Sarcoptiformes</taxon>
        <taxon>Oribatida</taxon>
        <taxon>Brachypylina</taxon>
        <taxon>Oppioidea</taxon>
        <taxon>Oppiidae</taxon>
        <taxon>Oppiella</taxon>
    </lineage>
</organism>
<reference evidence="3" key="1">
    <citation type="submission" date="2020-11" db="EMBL/GenBank/DDBJ databases">
        <authorList>
            <person name="Tran Van P."/>
        </authorList>
    </citation>
    <scope>NUCLEOTIDE SEQUENCE</scope>
</reference>
<name>A0A7R9LGR7_9ACAR</name>
<accession>A0A7R9LGR7</accession>
<keyword evidence="2" id="KW-0472">Membrane</keyword>
<evidence type="ECO:0000313" key="4">
    <source>
        <dbReference type="Proteomes" id="UP000728032"/>
    </source>
</evidence>
<keyword evidence="2" id="KW-0812">Transmembrane</keyword>
<feature type="region of interest" description="Disordered" evidence="1">
    <location>
        <begin position="175"/>
        <end position="233"/>
    </location>
</feature>
<evidence type="ECO:0000256" key="1">
    <source>
        <dbReference type="SAM" id="MobiDB-lite"/>
    </source>
</evidence>
<dbReference type="AlphaFoldDB" id="A0A7R9LGR7"/>
<dbReference type="EMBL" id="CAJPVJ010000644">
    <property type="protein sequence ID" value="CAG2163060.1"/>
    <property type="molecule type" value="Genomic_DNA"/>
</dbReference>
<evidence type="ECO:0000313" key="3">
    <source>
        <dbReference type="EMBL" id="CAD7640596.1"/>
    </source>
</evidence>
<feature type="transmembrane region" description="Helical" evidence="2">
    <location>
        <begin position="386"/>
        <end position="405"/>
    </location>
</feature>
<dbReference type="EMBL" id="OC915469">
    <property type="protein sequence ID" value="CAD7640596.1"/>
    <property type="molecule type" value="Genomic_DNA"/>
</dbReference>
<protein>
    <submittedName>
        <fullName evidence="3">Uncharacterized protein</fullName>
    </submittedName>
</protein>
<sequence length="415" mass="45732">MKVPIEMRKYNWITVAPPNRDISEMPVPLVHNLSETISPTSTVTAPPPPGAVVPLIAMSSNSEDYQNLLSSSALSTAKSSTFAAALRKLAKQSFDTTIGTDSGHQSALLGLTVAHSSNVSKNSNTPSFLSPYQNPAIRPSPPIVTIAPIPAHQSDRSEGLRKRDENHSYFEHRMHTDPKESPHLYTHSQRTSPIVRPSPSHIHNESLSSGGNHSTQNHVMNRSSSYQPFRSGFEESLRTNSSAALTSAPLPSHLLPYEALTFPYHQFLPQTNPNPIPHHAPHPSASYRLGDNYYLDRFGLLRGQLPGPSAPMPLTGSGTTSSVPFNLVRPSEVDLKRVCEPTLPLLSHQHHCHHIYCLTRPSLSLITSSCLTLILTLSPITRHIPVLLIVWVIITIWIALVYFVANCPVRQHRCH</sequence>
<keyword evidence="2" id="KW-1133">Transmembrane helix</keyword>
<dbReference type="Proteomes" id="UP000728032">
    <property type="component" value="Unassembled WGS sequence"/>
</dbReference>
<keyword evidence="4" id="KW-1185">Reference proteome</keyword>
<proteinExistence type="predicted"/>